<dbReference type="RefSeq" id="XP_015945645.1">
    <property type="nucleotide sequence ID" value="XM_016090159.1"/>
</dbReference>
<reference evidence="3" key="2">
    <citation type="submission" date="2025-08" db="UniProtKB">
        <authorList>
            <consortium name="RefSeq"/>
        </authorList>
    </citation>
    <scope>IDENTIFICATION</scope>
    <source>
        <tissue evidence="3">Whole plant</tissue>
    </source>
</reference>
<proteinExistence type="predicted"/>
<dbReference type="AlphaFoldDB" id="A0A6P4BPD9"/>
<reference evidence="2" key="1">
    <citation type="journal article" date="2016" name="Nat. Genet.">
        <title>The genome sequences of Arachis duranensis and Arachis ipaensis, the diploid ancestors of cultivated peanut.</title>
        <authorList>
            <person name="Bertioli D.J."/>
            <person name="Cannon S.B."/>
            <person name="Froenicke L."/>
            <person name="Huang G."/>
            <person name="Farmer A.D."/>
            <person name="Cannon E.K."/>
            <person name="Liu X."/>
            <person name="Gao D."/>
            <person name="Clevenger J."/>
            <person name="Dash S."/>
            <person name="Ren L."/>
            <person name="Moretzsohn M.C."/>
            <person name="Shirasawa K."/>
            <person name="Huang W."/>
            <person name="Vidigal B."/>
            <person name="Abernathy B."/>
            <person name="Chu Y."/>
            <person name="Niederhuth C.E."/>
            <person name="Umale P."/>
            <person name="Araujo A.C."/>
            <person name="Kozik A."/>
            <person name="Kim K.D."/>
            <person name="Burow M.D."/>
            <person name="Varshney R.K."/>
            <person name="Wang X."/>
            <person name="Zhang X."/>
            <person name="Barkley N."/>
            <person name="Guimaraes P.M."/>
            <person name="Isobe S."/>
            <person name="Guo B."/>
            <person name="Liao B."/>
            <person name="Stalker H.T."/>
            <person name="Schmitz R.J."/>
            <person name="Scheffler B.E."/>
            <person name="Leal-Bertioli S.C."/>
            <person name="Xun X."/>
            <person name="Jackson S.A."/>
            <person name="Michelmore R."/>
            <person name="Ozias-Akins P."/>
        </authorList>
    </citation>
    <scope>NUCLEOTIDE SEQUENCE [LARGE SCALE GENOMIC DNA]</scope>
    <source>
        <strain evidence="2">cv. V14167</strain>
    </source>
</reference>
<evidence type="ECO:0000256" key="1">
    <source>
        <dbReference type="SAM" id="MobiDB-lite"/>
    </source>
</evidence>
<dbReference type="KEGG" id="adu:107470754"/>
<feature type="compositionally biased region" description="Low complexity" evidence="1">
    <location>
        <begin position="7"/>
        <end position="23"/>
    </location>
</feature>
<dbReference type="GeneID" id="107470754"/>
<feature type="region of interest" description="Disordered" evidence="1">
    <location>
        <begin position="45"/>
        <end position="73"/>
    </location>
</feature>
<sequence length="214" mass="23694">MAASNNTCGGATSSSCGSSARRSPVTKGVSEKGLWKLYKRLAVGGSGGHEESEMHEDTEEINALLYSDDDDSDYNDCDDNEITSTDHSPLVTKRTYGMQEQFQHTTEGVASYDWPNKRPKLVDGDCNRSPQPVDSSSSLRPNENHECISDAESQNYFGAEKVGKSIAGDFQLKKDQIRELLRVLENLIPGAKGKQLLFVNDQTIEYLKFLVNYN</sequence>
<dbReference type="OrthoDB" id="777433at2759"/>
<feature type="region of interest" description="Disordered" evidence="1">
    <location>
        <begin position="1"/>
        <end position="29"/>
    </location>
</feature>
<name>A0A6P4BPD9_ARADU</name>
<dbReference type="PANTHER" id="PTHR36066">
    <property type="entry name" value="TRANSCRIPTION FACTOR BHLH145"/>
    <property type="match status" value="1"/>
</dbReference>
<dbReference type="InterPro" id="IPR037546">
    <property type="entry name" value="SAC51-like"/>
</dbReference>
<dbReference type="PANTHER" id="PTHR36066:SF8">
    <property type="entry name" value="TRANSCRIPTION FACTOR SAC51"/>
    <property type="match status" value="1"/>
</dbReference>
<dbReference type="Proteomes" id="UP000515211">
    <property type="component" value="Chromosome 10"/>
</dbReference>
<gene>
    <name evidence="3" type="primary">LOC107470754</name>
</gene>
<keyword evidence="2" id="KW-1185">Reference proteome</keyword>
<evidence type="ECO:0000313" key="3">
    <source>
        <dbReference type="RefSeq" id="XP_015945645.1"/>
    </source>
</evidence>
<evidence type="ECO:0000313" key="2">
    <source>
        <dbReference type="Proteomes" id="UP000515211"/>
    </source>
</evidence>
<accession>A0A6P4BPD9</accession>
<protein>
    <submittedName>
        <fullName evidence="3">Transcription factor bHLH143-like</fullName>
    </submittedName>
</protein>
<organism evidence="2 3">
    <name type="scientific">Arachis duranensis</name>
    <name type="common">Wild peanut</name>
    <dbReference type="NCBI Taxonomy" id="130453"/>
    <lineage>
        <taxon>Eukaryota</taxon>
        <taxon>Viridiplantae</taxon>
        <taxon>Streptophyta</taxon>
        <taxon>Embryophyta</taxon>
        <taxon>Tracheophyta</taxon>
        <taxon>Spermatophyta</taxon>
        <taxon>Magnoliopsida</taxon>
        <taxon>eudicotyledons</taxon>
        <taxon>Gunneridae</taxon>
        <taxon>Pentapetalae</taxon>
        <taxon>rosids</taxon>
        <taxon>fabids</taxon>
        <taxon>Fabales</taxon>
        <taxon>Fabaceae</taxon>
        <taxon>Papilionoideae</taxon>
        <taxon>50 kb inversion clade</taxon>
        <taxon>dalbergioids sensu lato</taxon>
        <taxon>Dalbergieae</taxon>
        <taxon>Pterocarpus clade</taxon>
        <taxon>Arachis</taxon>
    </lineage>
</organism>